<reference evidence="1 2" key="1">
    <citation type="submission" date="2019-03" db="EMBL/GenBank/DDBJ databases">
        <title>Novel species of Flavobacterium.</title>
        <authorList>
            <person name="Liu Q."/>
            <person name="Xin Y.-H."/>
        </authorList>
    </citation>
    <scope>NUCLEOTIDE SEQUENCE [LARGE SCALE GENOMIC DNA]</scope>
    <source>
        <strain evidence="1 2">LB3P52</strain>
    </source>
</reference>
<dbReference type="AlphaFoldDB" id="A0A4R5F9B5"/>
<organism evidence="1 2">
    <name type="scientific">Flavobacterium rhamnosiphilum</name>
    <dbReference type="NCBI Taxonomy" id="2541724"/>
    <lineage>
        <taxon>Bacteria</taxon>
        <taxon>Pseudomonadati</taxon>
        <taxon>Bacteroidota</taxon>
        <taxon>Flavobacteriia</taxon>
        <taxon>Flavobacteriales</taxon>
        <taxon>Flavobacteriaceae</taxon>
        <taxon>Flavobacterium</taxon>
    </lineage>
</organism>
<dbReference type="OrthoDB" id="1211741at2"/>
<keyword evidence="2" id="KW-1185">Reference proteome</keyword>
<comment type="caution">
    <text evidence="1">The sequence shown here is derived from an EMBL/GenBank/DDBJ whole genome shotgun (WGS) entry which is preliminary data.</text>
</comment>
<proteinExistence type="predicted"/>
<protein>
    <submittedName>
        <fullName evidence="1">Uncharacterized protein</fullName>
    </submittedName>
</protein>
<evidence type="ECO:0000313" key="1">
    <source>
        <dbReference type="EMBL" id="TDE44482.1"/>
    </source>
</evidence>
<sequence>MGFNIYGCPHTKDTNVIKLENKTYLGIWINNLNFENYTNSIFYYDLEINKNGEYSYIINELKVLEYYKKWIENVFEFRQISKHEIESYKKHIEEEDIIFNNSRLVNFVDDFKGNKRDISTIRRLKSVMILINRTTEHERVYLLCLMYLDVLKIKYFLENQLSKFMPKTKQSDNNEVFKNEFDDIFKNDIGFTIFTKMFEIHKDNKNTLANFSFLFYAMEKDFLVCTGTEFFKFLREEKYNIEIEKIDSRQSGKNNKTKLYNSIKERYQPNTIKAQ</sequence>
<gene>
    <name evidence="1" type="ORF">E0I26_08945</name>
</gene>
<dbReference type="RefSeq" id="WP_131916140.1">
    <property type="nucleotide sequence ID" value="NZ_SMLG01000005.1"/>
</dbReference>
<dbReference type="Proteomes" id="UP000294814">
    <property type="component" value="Unassembled WGS sequence"/>
</dbReference>
<dbReference type="EMBL" id="SMLG01000005">
    <property type="protein sequence ID" value="TDE44482.1"/>
    <property type="molecule type" value="Genomic_DNA"/>
</dbReference>
<name>A0A4R5F9B5_9FLAO</name>
<accession>A0A4R5F9B5</accession>
<evidence type="ECO:0000313" key="2">
    <source>
        <dbReference type="Proteomes" id="UP000294814"/>
    </source>
</evidence>